<dbReference type="Gene3D" id="2.60.120.10">
    <property type="entry name" value="Jelly Rolls"/>
    <property type="match status" value="1"/>
</dbReference>
<proteinExistence type="predicted"/>
<feature type="domain" description="CBS" evidence="4">
    <location>
        <begin position="239"/>
        <end position="295"/>
    </location>
</feature>
<dbReference type="Pfam" id="PF10335">
    <property type="entry name" value="DUF294_C"/>
    <property type="match status" value="1"/>
</dbReference>
<dbReference type="SMART" id="SM00116">
    <property type="entry name" value="CBS"/>
    <property type="match status" value="2"/>
</dbReference>
<dbReference type="PROSITE" id="PS50042">
    <property type="entry name" value="CNMP_BINDING_3"/>
    <property type="match status" value="1"/>
</dbReference>
<dbReference type="SUPFAM" id="SSF54631">
    <property type="entry name" value="CBS-domain pair"/>
    <property type="match status" value="1"/>
</dbReference>
<dbReference type="Pfam" id="PF00571">
    <property type="entry name" value="CBS"/>
    <property type="match status" value="2"/>
</dbReference>
<dbReference type="Pfam" id="PF00027">
    <property type="entry name" value="cNMP_binding"/>
    <property type="match status" value="1"/>
</dbReference>
<dbReference type="InterPro" id="IPR014710">
    <property type="entry name" value="RmlC-like_jellyroll"/>
</dbReference>
<dbReference type="STRING" id="1121449.SAMN02745704_01746"/>
<dbReference type="InterPro" id="IPR046342">
    <property type="entry name" value="CBS_dom_sf"/>
</dbReference>
<organism evidence="5 6">
    <name type="scientific">Paucidesulfovibrio gracilis DSM 16080</name>
    <dbReference type="NCBI Taxonomy" id="1121449"/>
    <lineage>
        <taxon>Bacteria</taxon>
        <taxon>Pseudomonadati</taxon>
        <taxon>Thermodesulfobacteriota</taxon>
        <taxon>Desulfovibrionia</taxon>
        <taxon>Desulfovibrionales</taxon>
        <taxon>Desulfovibrionaceae</taxon>
        <taxon>Paucidesulfovibrio</taxon>
    </lineage>
</organism>
<dbReference type="AlphaFoldDB" id="A0A1T4X3R8"/>
<feature type="domain" description="Cyclic nucleotide-binding" evidence="3">
    <location>
        <begin position="49"/>
        <end position="142"/>
    </location>
</feature>
<feature type="domain" description="CBS" evidence="4">
    <location>
        <begin position="174"/>
        <end position="231"/>
    </location>
</feature>
<dbReference type="CDD" id="cd05401">
    <property type="entry name" value="NT_GlnE_GlnD_like"/>
    <property type="match status" value="1"/>
</dbReference>
<dbReference type="RefSeq" id="WP_078717312.1">
    <property type="nucleotide sequence ID" value="NZ_FUYC01000007.1"/>
</dbReference>
<dbReference type="InterPro" id="IPR000595">
    <property type="entry name" value="cNMP-bd_dom"/>
</dbReference>
<dbReference type="InterPro" id="IPR005105">
    <property type="entry name" value="GlnD_Uridyltrans_N"/>
</dbReference>
<accession>A0A1T4X3R8</accession>
<dbReference type="PANTHER" id="PTHR43080">
    <property type="entry name" value="CBS DOMAIN-CONTAINING PROTEIN CBSX3, MITOCHONDRIAL"/>
    <property type="match status" value="1"/>
</dbReference>
<dbReference type="EMBL" id="FUYC01000007">
    <property type="protein sequence ID" value="SKA84303.1"/>
    <property type="molecule type" value="Genomic_DNA"/>
</dbReference>
<evidence type="ECO:0000313" key="5">
    <source>
        <dbReference type="EMBL" id="SKA84303.1"/>
    </source>
</evidence>
<dbReference type="PANTHER" id="PTHR43080:SF2">
    <property type="entry name" value="CBS DOMAIN-CONTAINING PROTEIN"/>
    <property type="match status" value="1"/>
</dbReference>
<dbReference type="InterPro" id="IPR051257">
    <property type="entry name" value="Diverse_CBS-Domain"/>
</dbReference>
<dbReference type="CDD" id="cd00038">
    <property type="entry name" value="CAP_ED"/>
    <property type="match status" value="1"/>
</dbReference>
<keyword evidence="6" id="KW-1185">Reference proteome</keyword>
<dbReference type="PROSITE" id="PS51371">
    <property type="entry name" value="CBS"/>
    <property type="match status" value="2"/>
</dbReference>
<name>A0A1T4X3R8_9BACT</name>
<gene>
    <name evidence="5" type="ORF">SAMN02745704_01746</name>
</gene>
<dbReference type="OrthoDB" id="9808528at2"/>
<evidence type="ECO:0000256" key="1">
    <source>
        <dbReference type="ARBA" id="ARBA00023122"/>
    </source>
</evidence>
<reference evidence="5 6" key="1">
    <citation type="submission" date="2017-02" db="EMBL/GenBank/DDBJ databases">
        <authorList>
            <person name="Peterson S.W."/>
        </authorList>
    </citation>
    <scope>NUCLEOTIDE SEQUENCE [LARGE SCALE GENOMIC DNA]</scope>
    <source>
        <strain evidence="5 6">DSM 16080</strain>
    </source>
</reference>
<dbReference type="Gene3D" id="3.10.580.10">
    <property type="entry name" value="CBS-domain"/>
    <property type="match status" value="1"/>
</dbReference>
<evidence type="ECO:0000313" key="6">
    <source>
        <dbReference type="Proteomes" id="UP000190027"/>
    </source>
</evidence>
<dbReference type="InterPro" id="IPR018821">
    <property type="entry name" value="DUF294_put_nucleoTrafse_sb-bd"/>
</dbReference>
<sequence>MATLPGEQPSVIIDFLGRTLPFSLLRHTDLEKLAAHCTVDFQTAGTRLLIRNETHPRELLVVQKGGVKLTVPGPDQKEALLDYRGEGGCVGELDLLQNRPAQMDATTVEDTFFLAIRKDAFLELIKTQPLVTEYFLRDFSETFLPRAFSEMRERHAALTCDSGLYLFSTRLGDMTGRPPVGTKFGESIQMAAWKMSKHHVGSLLVREPSGEVAGIVTDKDLRKAVALGMDYGAPIETIMSTPVESMDEGEVCFDALLRMMTRQIHHLVITRDQQVTGVVTSHDIMVLQGKSPMSLFRDIQAQEDVQGLHSITDRIPQVLRTLVEEGAKAGHITRMITVINDLVLEKLLTLLLREMGPPPLPFCWLLLGSEGRREQTVATDQDNALVYKDPNDDILQRAADVYFSAFAQRAIDELVRCGFPPCPGEIMASNPKWRQPLSAWRNHFERWIMMPNPEEVLHATIFFDFRAAFGDRDLALTLREHVARHAPRQDVFLRHLAADCLTTRPPLSFFRNFVVEKSGEHKNRVDIKQRGLVPFVDFARVLALRHGLAETNTLARLRRLREQGHIPEELARDAADAFEFLLQLRLVHQLGQVEEGRPPDNHIAPQELSELERQTLKEAFGVIGRLQSHLRNIFRLELG</sequence>
<evidence type="ECO:0000259" key="4">
    <source>
        <dbReference type="PROSITE" id="PS51371"/>
    </source>
</evidence>
<dbReference type="InterPro" id="IPR000644">
    <property type="entry name" value="CBS_dom"/>
</dbReference>
<protein>
    <submittedName>
        <fullName evidence="5">CBS domain-containing protein</fullName>
    </submittedName>
</protein>
<dbReference type="Pfam" id="PF03445">
    <property type="entry name" value="DUF294"/>
    <property type="match status" value="1"/>
</dbReference>
<dbReference type="SMART" id="SM00100">
    <property type="entry name" value="cNMP"/>
    <property type="match status" value="1"/>
</dbReference>
<dbReference type="InterPro" id="IPR018490">
    <property type="entry name" value="cNMP-bd_dom_sf"/>
</dbReference>
<dbReference type="SUPFAM" id="SSF51206">
    <property type="entry name" value="cAMP-binding domain-like"/>
    <property type="match status" value="1"/>
</dbReference>
<keyword evidence="1 2" id="KW-0129">CBS domain</keyword>
<dbReference type="GO" id="GO:0008773">
    <property type="term" value="F:[protein-PII] uridylyltransferase activity"/>
    <property type="evidence" value="ECO:0007669"/>
    <property type="project" value="InterPro"/>
</dbReference>
<dbReference type="CDD" id="cd04587">
    <property type="entry name" value="CBS_pair_CAP-ED_NT_Pol-beta-like_DUF294_assoc"/>
    <property type="match status" value="1"/>
</dbReference>
<dbReference type="Proteomes" id="UP000190027">
    <property type="component" value="Unassembled WGS sequence"/>
</dbReference>
<evidence type="ECO:0000256" key="2">
    <source>
        <dbReference type="PROSITE-ProRule" id="PRU00703"/>
    </source>
</evidence>
<evidence type="ECO:0000259" key="3">
    <source>
        <dbReference type="PROSITE" id="PS50042"/>
    </source>
</evidence>